<protein>
    <submittedName>
        <fullName evidence="4">MinD/ParA family protein</fullName>
    </submittedName>
</protein>
<dbReference type="RefSeq" id="WP_026680912.1">
    <property type="nucleotide sequence ID" value="NZ_BAAACY010000099.1"/>
</dbReference>
<dbReference type="CDD" id="cd02038">
    <property type="entry name" value="FlhG-like"/>
    <property type="match status" value="1"/>
</dbReference>
<dbReference type="InterPro" id="IPR027417">
    <property type="entry name" value="P-loop_NTPase"/>
</dbReference>
<evidence type="ECO:0000313" key="5">
    <source>
        <dbReference type="Proteomes" id="UP000675284"/>
    </source>
</evidence>
<dbReference type="SUPFAM" id="SSF52540">
    <property type="entry name" value="P-loop containing nucleoside triphosphate hydrolases"/>
    <property type="match status" value="1"/>
</dbReference>
<dbReference type="GO" id="GO:0009898">
    <property type="term" value="C:cytoplasmic side of plasma membrane"/>
    <property type="evidence" value="ECO:0007669"/>
    <property type="project" value="TreeGrafter"/>
</dbReference>
<evidence type="ECO:0000256" key="1">
    <source>
        <dbReference type="ARBA" id="ARBA00022741"/>
    </source>
</evidence>
<dbReference type="InterPro" id="IPR050625">
    <property type="entry name" value="ParA/MinD_ATPase"/>
</dbReference>
<proteinExistence type="predicted"/>
<dbReference type="Pfam" id="PF13614">
    <property type="entry name" value="AAA_31"/>
    <property type="match status" value="1"/>
</dbReference>
<dbReference type="PIRSF" id="PIRSF003092">
    <property type="entry name" value="MinD"/>
    <property type="match status" value="1"/>
</dbReference>
<accession>A0A941IB20</accession>
<dbReference type="InterPro" id="IPR033875">
    <property type="entry name" value="FlhG"/>
</dbReference>
<dbReference type="GO" id="GO:0016887">
    <property type="term" value="F:ATP hydrolysis activity"/>
    <property type="evidence" value="ECO:0007669"/>
    <property type="project" value="TreeGrafter"/>
</dbReference>
<dbReference type="AlphaFoldDB" id="A0A941IB20"/>
<dbReference type="GO" id="GO:0051782">
    <property type="term" value="P:negative regulation of cell division"/>
    <property type="evidence" value="ECO:0007669"/>
    <property type="project" value="TreeGrafter"/>
</dbReference>
<dbReference type="InterPro" id="IPR025501">
    <property type="entry name" value="MinD_FleN"/>
</dbReference>
<dbReference type="PANTHER" id="PTHR43384:SF4">
    <property type="entry name" value="CELLULOSE BIOSYNTHESIS PROTEIN BCSQ-RELATED"/>
    <property type="match status" value="1"/>
</dbReference>
<dbReference type="GO" id="GO:0005829">
    <property type="term" value="C:cytosol"/>
    <property type="evidence" value="ECO:0007669"/>
    <property type="project" value="TreeGrafter"/>
</dbReference>
<organism evidence="4 5">
    <name type="scientific">Virgibacillus salarius</name>
    <dbReference type="NCBI Taxonomy" id="447199"/>
    <lineage>
        <taxon>Bacteria</taxon>
        <taxon>Bacillati</taxon>
        <taxon>Bacillota</taxon>
        <taxon>Bacilli</taxon>
        <taxon>Bacillales</taxon>
        <taxon>Bacillaceae</taxon>
        <taxon>Virgibacillus</taxon>
    </lineage>
</organism>
<dbReference type="PANTHER" id="PTHR43384">
    <property type="entry name" value="SEPTUM SITE-DETERMINING PROTEIN MIND HOMOLOG, CHLOROPLASTIC-RELATED"/>
    <property type="match status" value="1"/>
</dbReference>
<keyword evidence="2" id="KW-0067">ATP-binding</keyword>
<keyword evidence="1" id="KW-0547">Nucleotide-binding</keyword>
<sequence length="288" mass="32637">MRHDQADGLRKKLKAMQDFTQAKTIAVISGKGGVGKSNITINFSLELVRQRNRVLVIDMDIGMGNIDILLGLHVERTIIDMFEEHLSIQEIIQHGPGDLDYIAAGSGLSDIFSIDQHKRNFFFQQYKKLVNYYDFIIFDMGAGITQDSLSIILASDECFVITTPEPTSITDAYSMIKHIVSYDDTLPMQVIMNRSHSEKEGWEALRRFNQVIFQFLQVETKLLGTLPEDRTVTTAVIRQTPYVLLKKNSAVARAMKQLVKNYCSVQPVNQSDTTPSFLGKLKQLLTER</sequence>
<dbReference type="Gene3D" id="3.40.50.300">
    <property type="entry name" value="P-loop containing nucleotide triphosphate hydrolases"/>
    <property type="match status" value="1"/>
</dbReference>
<dbReference type="Proteomes" id="UP000675284">
    <property type="component" value="Unassembled WGS sequence"/>
</dbReference>
<evidence type="ECO:0000256" key="2">
    <source>
        <dbReference type="ARBA" id="ARBA00022840"/>
    </source>
</evidence>
<name>A0A941IB20_9BACI</name>
<reference evidence="4" key="1">
    <citation type="submission" date="2021-04" db="EMBL/GenBank/DDBJ databases">
        <title>Isolation and polyphasic classification of algal microorganism.</title>
        <authorList>
            <person name="Wang S."/>
        </authorList>
    </citation>
    <scope>NUCLEOTIDE SEQUENCE</scope>
    <source>
        <strain evidence="4">720a</strain>
    </source>
</reference>
<keyword evidence="5" id="KW-1185">Reference proteome</keyword>
<evidence type="ECO:0000259" key="3">
    <source>
        <dbReference type="Pfam" id="PF13614"/>
    </source>
</evidence>
<dbReference type="GO" id="GO:0005524">
    <property type="term" value="F:ATP binding"/>
    <property type="evidence" value="ECO:0007669"/>
    <property type="project" value="UniProtKB-KW"/>
</dbReference>
<dbReference type="InterPro" id="IPR025669">
    <property type="entry name" value="AAA_dom"/>
</dbReference>
<dbReference type="EMBL" id="JAGSOT010000004">
    <property type="protein sequence ID" value="MBR7794850.1"/>
    <property type="molecule type" value="Genomic_DNA"/>
</dbReference>
<gene>
    <name evidence="4" type="ORF">KCX74_02200</name>
</gene>
<evidence type="ECO:0000313" key="4">
    <source>
        <dbReference type="EMBL" id="MBR7794850.1"/>
    </source>
</evidence>
<comment type="caution">
    <text evidence="4">The sequence shown here is derived from an EMBL/GenBank/DDBJ whole genome shotgun (WGS) entry which is preliminary data.</text>
</comment>
<feature type="domain" description="AAA" evidence="3">
    <location>
        <begin position="22"/>
        <end position="184"/>
    </location>
</feature>